<evidence type="ECO:0000259" key="1">
    <source>
        <dbReference type="Pfam" id="PF06172"/>
    </source>
</evidence>
<accession>A0ABT6JYC4</accession>
<dbReference type="InterPro" id="IPR039935">
    <property type="entry name" value="YML079W-like"/>
</dbReference>
<dbReference type="EMBL" id="JARXRO010000020">
    <property type="protein sequence ID" value="MDH5835577.1"/>
    <property type="molecule type" value="Genomic_DNA"/>
</dbReference>
<dbReference type="CDD" id="cd06121">
    <property type="entry name" value="cupin_YML079wp"/>
    <property type="match status" value="1"/>
</dbReference>
<keyword evidence="3" id="KW-1185">Reference proteome</keyword>
<gene>
    <name evidence="2" type="ORF">QFW81_16835</name>
</gene>
<name>A0ABT6JYC4_9GAMM</name>
<organism evidence="2 3">
    <name type="scientific">Luteimonas kalidii</name>
    <dbReference type="NCBI Taxonomy" id="3042025"/>
    <lineage>
        <taxon>Bacteria</taxon>
        <taxon>Pseudomonadati</taxon>
        <taxon>Pseudomonadota</taxon>
        <taxon>Gammaproteobacteria</taxon>
        <taxon>Lysobacterales</taxon>
        <taxon>Lysobacteraceae</taxon>
        <taxon>Luteimonas</taxon>
    </lineage>
</organism>
<dbReference type="InterPro" id="IPR011051">
    <property type="entry name" value="RmlC_Cupin_sf"/>
</dbReference>
<evidence type="ECO:0000313" key="3">
    <source>
        <dbReference type="Proteomes" id="UP001156873"/>
    </source>
</evidence>
<comment type="caution">
    <text evidence="2">The sequence shown here is derived from an EMBL/GenBank/DDBJ whole genome shotgun (WGS) entry which is preliminary data.</text>
</comment>
<sequence length="161" mass="17744">METLDPQLEIAQLIATLGLEPHPEGGYFRRFHESRQQVHVDGAPRPALTAIHYLLAPGERSRWHRVDADETWHWQQGGTLELERYDAANGALSRHRLAPTPAGDGTSCIVPAGQWQSAHAGGAAVLVVCTVAPGFVWEGFELLDPASKIGRELWRRGAVQR</sequence>
<dbReference type="SUPFAM" id="SSF51182">
    <property type="entry name" value="RmlC-like cupins"/>
    <property type="match status" value="1"/>
</dbReference>
<dbReference type="RefSeq" id="WP_280580376.1">
    <property type="nucleotide sequence ID" value="NZ_JARXRO010000020.1"/>
</dbReference>
<dbReference type="Gene3D" id="2.60.120.10">
    <property type="entry name" value="Jelly Rolls"/>
    <property type="match status" value="1"/>
</dbReference>
<dbReference type="InterPro" id="IPR014710">
    <property type="entry name" value="RmlC-like_jellyroll"/>
</dbReference>
<dbReference type="PANTHER" id="PTHR33387:SF3">
    <property type="entry name" value="DUF985 DOMAIN-CONTAINING PROTEIN"/>
    <property type="match status" value="1"/>
</dbReference>
<protein>
    <submittedName>
        <fullName evidence="2">Cupin domain-containing protein</fullName>
    </submittedName>
</protein>
<evidence type="ECO:0000313" key="2">
    <source>
        <dbReference type="EMBL" id="MDH5835577.1"/>
    </source>
</evidence>
<dbReference type="Proteomes" id="UP001156873">
    <property type="component" value="Unassembled WGS sequence"/>
</dbReference>
<dbReference type="Pfam" id="PF06172">
    <property type="entry name" value="Cupin_5"/>
    <property type="match status" value="1"/>
</dbReference>
<reference evidence="2 3" key="1">
    <citation type="submission" date="2023-04" db="EMBL/GenBank/DDBJ databases">
        <title>Luteimonas sp. M1R5S59.</title>
        <authorList>
            <person name="Sun J.-Q."/>
        </authorList>
    </citation>
    <scope>NUCLEOTIDE SEQUENCE [LARGE SCALE GENOMIC DNA]</scope>
    <source>
        <strain evidence="2 3">M1R5S59</strain>
    </source>
</reference>
<feature type="domain" description="DUF985" evidence="1">
    <location>
        <begin position="12"/>
        <end position="143"/>
    </location>
</feature>
<dbReference type="PANTHER" id="PTHR33387">
    <property type="entry name" value="RMLC-LIKE JELLY ROLL FOLD PROTEIN"/>
    <property type="match status" value="1"/>
</dbReference>
<proteinExistence type="predicted"/>
<dbReference type="InterPro" id="IPR009327">
    <property type="entry name" value="Cupin_DUF985"/>
</dbReference>